<dbReference type="Proteomes" id="UP000514752">
    <property type="component" value="Chromosome"/>
</dbReference>
<sequence length="249" mass="27560">MNTPACCFRLAAWHAVSTRLHSAEDWAAWAQDRLCADQLPDTKPEVAFLPAMQRRRLGLSARLLFQAAHAVLGEHGPCPLVLASHDGEINRSFDLWQQLLREGSVSPTSFGLSVHNATAGQWSMLRQDMSECTALAVQQDGLETAVLEAAALLAEGAPRVLAVLTDEPLSADYPAQPALRAPFPYALTLLLEPGDDWSLTPVPKDAEETADSAAGYWGALAWLRRHYRGEREWRQQYAGGRAWHWRRQA</sequence>
<evidence type="ECO:0000313" key="3">
    <source>
        <dbReference type="Proteomes" id="UP000514752"/>
    </source>
</evidence>
<organism evidence="2 3">
    <name type="scientific">Neisseria shayeganii</name>
    <dbReference type="NCBI Taxonomy" id="607712"/>
    <lineage>
        <taxon>Bacteria</taxon>
        <taxon>Pseudomonadati</taxon>
        <taxon>Pseudomonadota</taxon>
        <taxon>Betaproteobacteria</taxon>
        <taxon>Neisseriales</taxon>
        <taxon>Neisseriaceae</taxon>
        <taxon>Neisseria</taxon>
    </lineage>
</organism>
<evidence type="ECO:0000313" key="2">
    <source>
        <dbReference type="EMBL" id="QMT41064.1"/>
    </source>
</evidence>
<evidence type="ECO:0000259" key="1">
    <source>
        <dbReference type="Pfam" id="PF13723"/>
    </source>
</evidence>
<proteinExistence type="predicted"/>
<protein>
    <submittedName>
        <fullName evidence="2">Beta-ketoacyl synthase chain length factor</fullName>
    </submittedName>
</protein>
<dbReference type="AlphaFoldDB" id="A0A7D7RVS8"/>
<dbReference type="EMBL" id="CP059567">
    <property type="protein sequence ID" value="QMT41064.1"/>
    <property type="molecule type" value="Genomic_DNA"/>
</dbReference>
<name>A0A7D7RVS8_9NEIS</name>
<dbReference type="KEGG" id="nsg:H3L94_03225"/>
<reference evidence="2 3" key="1">
    <citation type="submission" date="2020-07" db="EMBL/GenBank/DDBJ databases">
        <title>Genomic diversity of species in the Neisseriaceae family.</title>
        <authorList>
            <person name="Vincent A.T."/>
            <person name="Bernet E."/>
            <person name="Veyrier F.J."/>
        </authorList>
    </citation>
    <scope>NUCLEOTIDE SEQUENCE [LARGE SCALE GENOMIC DNA]</scope>
    <source>
        <strain evidence="2 3">DSM 22244</strain>
    </source>
</reference>
<dbReference type="RefSeq" id="WP_182122633.1">
    <property type="nucleotide sequence ID" value="NZ_CP059567.1"/>
</dbReference>
<dbReference type="InterPro" id="IPR014030">
    <property type="entry name" value="Ketoacyl_synth_N"/>
</dbReference>
<accession>A0A7D7RVS8</accession>
<gene>
    <name evidence="2" type="ORF">H3L94_03225</name>
</gene>
<dbReference type="Pfam" id="PF13723">
    <property type="entry name" value="Ketoacyl-synt_2"/>
    <property type="match status" value="1"/>
</dbReference>
<feature type="domain" description="Beta-ketoacyl synthase-like N-terminal" evidence="1">
    <location>
        <begin position="26"/>
        <end position="245"/>
    </location>
</feature>